<dbReference type="InterPro" id="IPR011991">
    <property type="entry name" value="ArsR-like_HTH"/>
</dbReference>
<proteinExistence type="predicted"/>
<dbReference type="EMBL" id="JBHSWX010000012">
    <property type="protein sequence ID" value="MFC6786319.1"/>
    <property type="molecule type" value="Genomic_DNA"/>
</dbReference>
<protein>
    <submittedName>
        <fullName evidence="4">Helix-turn-helix transcriptional regulator</fullName>
    </submittedName>
</protein>
<dbReference type="GeneID" id="81209389"/>
<name>A0ABD5TAN9_9EURY</name>
<dbReference type="SUPFAM" id="SSF46785">
    <property type="entry name" value="Winged helix' DNA-binding domain"/>
    <property type="match status" value="1"/>
</dbReference>
<organism evidence="4 5">
    <name type="scientific">Halobaculum halobium</name>
    <dbReference type="NCBI Taxonomy" id="3032281"/>
    <lineage>
        <taxon>Archaea</taxon>
        <taxon>Methanobacteriati</taxon>
        <taxon>Methanobacteriota</taxon>
        <taxon>Stenosarchaea group</taxon>
        <taxon>Halobacteria</taxon>
        <taxon>Halobacteriales</taxon>
        <taxon>Haloferacaceae</taxon>
        <taxon>Halobaculum</taxon>
    </lineage>
</organism>
<feature type="domain" description="HVO-A0261-like N-terminal" evidence="3">
    <location>
        <begin position="12"/>
        <end position="84"/>
    </location>
</feature>
<evidence type="ECO:0000259" key="3">
    <source>
        <dbReference type="Pfam" id="PF25213"/>
    </source>
</evidence>
<dbReference type="InterPro" id="IPR036390">
    <property type="entry name" value="WH_DNA-bd_sf"/>
</dbReference>
<dbReference type="InterPro" id="IPR013561">
    <property type="entry name" value="FilR1_middle_dom"/>
</dbReference>
<dbReference type="InterPro" id="IPR057527">
    <property type="entry name" value="HVO_A0261-like_N"/>
</dbReference>
<evidence type="ECO:0000313" key="4">
    <source>
        <dbReference type="EMBL" id="MFC6786319.1"/>
    </source>
</evidence>
<dbReference type="Pfam" id="PF08350">
    <property type="entry name" value="FilR1_middle"/>
    <property type="match status" value="1"/>
</dbReference>
<dbReference type="Gene3D" id="1.10.10.10">
    <property type="entry name" value="Winged helix-like DNA-binding domain superfamily/Winged helix DNA-binding domain"/>
    <property type="match status" value="1"/>
</dbReference>
<sequence>MTTGDAAEIASVLAKRRDILAALCDGPVRKRTLVEELEVPRTTLDRAVRELLDAGLVRRVDGGVRATTVGERVLAERDRYRTRLDGLKRGELLFEALPDDTELDARFLAGASVSRPDPSLPDGVVERLFESVRAADEVYGVAPAALSGHLDTFDAEATAGGAVPQMVVTPAVLDHLVERRPERFARELRAGGLEFFCAPIEIAFGLWIAAHDDRDDEAGVVVYTDTGVGGVAVNDDPTAVAWARERFDRARADAERVTPEAVLDGRRTPDIDAEDAK</sequence>
<dbReference type="Proteomes" id="UP001596443">
    <property type="component" value="Unassembled WGS sequence"/>
</dbReference>
<feature type="domain" description="Methanogenesis regulatory protein FilR1 middle" evidence="2">
    <location>
        <begin position="121"/>
        <end position="252"/>
    </location>
</feature>
<keyword evidence="5" id="KW-1185">Reference proteome</keyword>
<evidence type="ECO:0000259" key="2">
    <source>
        <dbReference type="Pfam" id="PF08350"/>
    </source>
</evidence>
<evidence type="ECO:0000313" key="5">
    <source>
        <dbReference type="Proteomes" id="UP001596443"/>
    </source>
</evidence>
<accession>A0ABD5TAN9</accession>
<gene>
    <name evidence="4" type="ORF">ACFQFD_10055</name>
</gene>
<comment type="caution">
    <text evidence="4">The sequence shown here is derived from an EMBL/GenBank/DDBJ whole genome shotgun (WGS) entry which is preliminary data.</text>
</comment>
<dbReference type="AlphaFoldDB" id="A0ABD5TAN9"/>
<dbReference type="InterPro" id="IPR036388">
    <property type="entry name" value="WH-like_DNA-bd_sf"/>
</dbReference>
<dbReference type="RefSeq" id="WP_284063113.1">
    <property type="nucleotide sequence ID" value="NZ_CP126158.1"/>
</dbReference>
<feature type="region of interest" description="Disordered" evidence="1">
    <location>
        <begin position="253"/>
        <end position="277"/>
    </location>
</feature>
<dbReference type="CDD" id="cd00090">
    <property type="entry name" value="HTH_ARSR"/>
    <property type="match status" value="1"/>
</dbReference>
<reference evidence="4 5" key="1">
    <citation type="journal article" date="2019" name="Int. J. Syst. Evol. Microbiol.">
        <title>The Global Catalogue of Microorganisms (GCM) 10K type strain sequencing project: providing services to taxonomists for standard genome sequencing and annotation.</title>
        <authorList>
            <consortium name="The Broad Institute Genomics Platform"/>
            <consortium name="The Broad Institute Genome Sequencing Center for Infectious Disease"/>
            <person name="Wu L."/>
            <person name="Ma J."/>
        </authorList>
    </citation>
    <scope>NUCLEOTIDE SEQUENCE [LARGE SCALE GENOMIC DNA]</scope>
    <source>
        <strain evidence="4 5">SYNS20</strain>
    </source>
</reference>
<evidence type="ECO:0000256" key="1">
    <source>
        <dbReference type="SAM" id="MobiDB-lite"/>
    </source>
</evidence>
<dbReference type="Pfam" id="PF25213">
    <property type="entry name" value="HVO_A0261_N"/>
    <property type="match status" value="1"/>
</dbReference>